<keyword evidence="2 5" id="KW-0863">Zinc-finger</keyword>
<evidence type="ECO:0000256" key="6">
    <source>
        <dbReference type="PROSITE-ProRule" id="PRU01263"/>
    </source>
</evidence>
<dbReference type="SUPFAM" id="SSF57716">
    <property type="entry name" value="Glucocorticoid receptor-like (DNA-binding domain)"/>
    <property type="match status" value="2"/>
</dbReference>
<keyword evidence="10" id="KW-1185">Reference proteome</keyword>
<feature type="binding site" evidence="6">
    <location>
        <position position="217"/>
    </location>
    <ligand>
        <name>Zn(2+)</name>
        <dbReference type="ChEBI" id="CHEBI:29105"/>
    </ligand>
</feature>
<feature type="binding site" evidence="6">
    <location>
        <position position="171"/>
    </location>
    <ligand>
        <name>Zn(2+)</name>
        <dbReference type="ChEBI" id="CHEBI:29105"/>
    </ligand>
</feature>
<evidence type="ECO:0008006" key="11">
    <source>
        <dbReference type="Google" id="ProtNLM"/>
    </source>
</evidence>
<dbReference type="InterPro" id="IPR012934">
    <property type="entry name" value="Znf_AD"/>
</dbReference>
<evidence type="ECO:0000256" key="2">
    <source>
        <dbReference type="ARBA" id="ARBA00022771"/>
    </source>
</evidence>
<evidence type="ECO:0000256" key="3">
    <source>
        <dbReference type="ARBA" id="ARBA00022833"/>
    </source>
</evidence>
<keyword evidence="1 6" id="KW-0479">Metal-binding</keyword>
<dbReference type="Gene3D" id="3.40.1800.20">
    <property type="match status" value="1"/>
</dbReference>
<evidence type="ECO:0000256" key="4">
    <source>
        <dbReference type="ARBA" id="ARBA00023125"/>
    </source>
</evidence>
<evidence type="ECO:0000313" key="10">
    <source>
        <dbReference type="Proteomes" id="UP001153620"/>
    </source>
</evidence>
<dbReference type="Pfam" id="PF07776">
    <property type="entry name" value="zf-AD"/>
    <property type="match status" value="1"/>
</dbReference>
<evidence type="ECO:0000259" key="7">
    <source>
        <dbReference type="PROSITE" id="PS50950"/>
    </source>
</evidence>
<dbReference type="PROSITE" id="PS51915">
    <property type="entry name" value="ZAD"/>
    <property type="match status" value="1"/>
</dbReference>
<protein>
    <recommendedName>
        <fullName evidence="11">THAP-type domain-containing protein</fullName>
    </recommendedName>
</protein>
<dbReference type="PROSITE" id="PS50950">
    <property type="entry name" value="ZF_THAP"/>
    <property type="match status" value="1"/>
</dbReference>
<feature type="binding site" evidence="6">
    <location>
        <position position="174"/>
    </location>
    <ligand>
        <name>Zn(2+)</name>
        <dbReference type="ChEBI" id="CHEBI:29105"/>
    </ligand>
</feature>
<proteinExistence type="predicted"/>
<feature type="domain" description="ZAD" evidence="8">
    <location>
        <begin position="169"/>
        <end position="243"/>
    </location>
</feature>
<feature type="domain" description="THAP-type" evidence="7">
    <location>
        <begin position="1"/>
        <end position="92"/>
    </location>
</feature>
<dbReference type="GO" id="GO:0008270">
    <property type="term" value="F:zinc ion binding"/>
    <property type="evidence" value="ECO:0007669"/>
    <property type="project" value="UniProtKB-UniRule"/>
</dbReference>
<evidence type="ECO:0000259" key="8">
    <source>
        <dbReference type="PROSITE" id="PS51915"/>
    </source>
</evidence>
<dbReference type="GO" id="GO:0005634">
    <property type="term" value="C:nucleus"/>
    <property type="evidence" value="ECO:0007669"/>
    <property type="project" value="InterPro"/>
</dbReference>
<keyword evidence="3 6" id="KW-0862">Zinc</keyword>
<dbReference type="GO" id="GO:0003677">
    <property type="term" value="F:DNA binding"/>
    <property type="evidence" value="ECO:0007669"/>
    <property type="project" value="UniProtKB-UniRule"/>
</dbReference>
<evidence type="ECO:0000256" key="5">
    <source>
        <dbReference type="PROSITE-ProRule" id="PRU00309"/>
    </source>
</evidence>
<evidence type="ECO:0000256" key="1">
    <source>
        <dbReference type="ARBA" id="ARBA00022723"/>
    </source>
</evidence>
<dbReference type="SMART" id="SM00980">
    <property type="entry name" value="THAP"/>
    <property type="match status" value="1"/>
</dbReference>
<dbReference type="Pfam" id="PF05485">
    <property type="entry name" value="THAP"/>
    <property type="match status" value="1"/>
</dbReference>
<organism evidence="9 10">
    <name type="scientific">Chironomus riparius</name>
    <dbReference type="NCBI Taxonomy" id="315576"/>
    <lineage>
        <taxon>Eukaryota</taxon>
        <taxon>Metazoa</taxon>
        <taxon>Ecdysozoa</taxon>
        <taxon>Arthropoda</taxon>
        <taxon>Hexapoda</taxon>
        <taxon>Insecta</taxon>
        <taxon>Pterygota</taxon>
        <taxon>Neoptera</taxon>
        <taxon>Endopterygota</taxon>
        <taxon>Diptera</taxon>
        <taxon>Nematocera</taxon>
        <taxon>Chironomoidea</taxon>
        <taxon>Chironomidae</taxon>
        <taxon>Chironominae</taxon>
        <taxon>Chironomus</taxon>
    </lineage>
</organism>
<accession>A0A9N9S7D1</accession>
<dbReference type="Proteomes" id="UP001153620">
    <property type="component" value="Chromosome 4"/>
</dbReference>
<name>A0A9N9S7D1_9DIPT</name>
<dbReference type="OrthoDB" id="8948150at2759"/>
<feature type="binding site" evidence="6">
    <location>
        <position position="220"/>
    </location>
    <ligand>
        <name>Zn(2+)</name>
        <dbReference type="ChEBI" id="CHEBI:29105"/>
    </ligand>
</feature>
<dbReference type="AlphaFoldDB" id="A0A9N9S7D1"/>
<evidence type="ECO:0000313" key="9">
    <source>
        <dbReference type="EMBL" id="CAG9812306.1"/>
    </source>
</evidence>
<dbReference type="InterPro" id="IPR006612">
    <property type="entry name" value="THAP_Znf"/>
</dbReference>
<gene>
    <name evidence="9" type="ORF">CHIRRI_LOCUS15111</name>
</gene>
<dbReference type="EMBL" id="OU895880">
    <property type="protein sequence ID" value="CAG9812306.1"/>
    <property type="molecule type" value="Genomic_DNA"/>
</dbReference>
<reference evidence="9" key="1">
    <citation type="submission" date="2022-01" db="EMBL/GenBank/DDBJ databases">
        <authorList>
            <person name="King R."/>
        </authorList>
    </citation>
    <scope>NUCLEOTIDE SEQUENCE</scope>
</reference>
<keyword evidence="4 5" id="KW-0238">DNA-binding</keyword>
<reference evidence="9" key="2">
    <citation type="submission" date="2022-10" db="EMBL/GenBank/DDBJ databases">
        <authorList>
            <consortium name="ENA_rothamsted_submissions"/>
            <consortium name="culmorum"/>
            <person name="King R."/>
        </authorList>
    </citation>
    <scope>NUCLEOTIDE SEQUENCE</scope>
</reference>
<sequence>MVKRCCAKSCYNSQFTHKIGYFGFPKNEIVAREWARLAGRDDLVEKKIDTLIKYYLCSDHFTQSDFANPEIEDKSFLTLNRTQNFVPLPSKFENNLQQNVEVVVKNAEKFMKIPKKIFDRKTTKPIKRKFSEKLQKVEIFRTEILETDIEIQRIEEYPTEIEYIEEIILVCRLCTKPECELLSIFNENGELSTETECFKLMPATVIQFNDGLPQHVCFNCLEKLQSCANIIDGFVMNQNVFGS</sequence>